<feature type="region of interest" description="Disordered" evidence="1">
    <location>
        <begin position="1"/>
        <end position="38"/>
    </location>
</feature>
<protein>
    <submittedName>
        <fullName evidence="2">Uncharacterized protein</fullName>
    </submittedName>
</protein>
<feature type="compositionally biased region" description="Low complexity" evidence="1">
    <location>
        <begin position="7"/>
        <end position="38"/>
    </location>
</feature>
<dbReference type="EMBL" id="QPFP01000001">
    <property type="protein sequence ID" value="TEB39994.1"/>
    <property type="molecule type" value="Genomic_DNA"/>
</dbReference>
<reference evidence="2 3" key="1">
    <citation type="journal article" date="2019" name="Nat. Ecol. Evol.">
        <title>Megaphylogeny resolves global patterns of mushroom evolution.</title>
        <authorList>
            <person name="Varga T."/>
            <person name="Krizsan K."/>
            <person name="Foldi C."/>
            <person name="Dima B."/>
            <person name="Sanchez-Garcia M."/>
            <person name="Sanchez-Ramirez S."/>
            <person name="Szollosi G.J."/>
            <person name="Szarkandi J.G."/>
            <person name="Papp V."/>
            <person name="Albert L."/>
            <person name="Andreopoulos W."/>
            <person name="Angelini C."/>
            <person name="Antonin V."/>
            <person name="Barry K.W."/>
            <person name="Bougher N.L."/>
            <person name="Buchanan P."/>
            <person name="Buyck B."/>
            <person name="Bense V."/>
            <person name="Catcheside P."/>
            <person name="Chovatia M."/>
            <person name="Cooper J."/>
            <person name="Damon W."/>
            <person name="Desjardin D."/>
            <person name="Finy P."/>
            <person name="Geml J."/>
            <person name="Haridas S."/>
            <person name="Hughes K."/>
            <person name="Justo A."/>
            <person name="Karasinski D."/>
            <person name="Kautmanova I."/>
            <person name="Kiss B."/>
            <person name="Kocsube S."/>
            <person name="Kotiranta H."/>
            <person name="LaButti K.M."/>
            <person name="Lechner B.E."/>
            <person name="Liimatainen K."/>
            <person name="Lipzen A."/>
            <person name="Lukacs Z."/>
            <person name="Mihaltcheva S."/>
            <person name="Morgado L.N."/>
            <person name="Niskanen T."/>
            <person name="Noordeloos M.E."/>
            <person name="Ohm R.A."/>
            <person name="Ortiz-Santana B."/>
            <person name="Ovrebo C."/>
            <person name="Racz N."/>
            <person name="Riley R."/>
            <person name="Savchenko A."/>
            <person name="Shiryaev A."/>
            <person name="Soop K."/>
            <person name="Spirin V."/>
            <person name="Szebenyi C."/>
            <person name="Tomsovsky M."/>
            <person name="Tulloss R.E."/>
            <person name="Uehling J."/>
            <person name="Grigoriev I.V."/>
            <person name="Vagvolgyi C."/>
            <person name="Papp T."/>
            <person name="Martin F.M."/>
            <person name="Miettinen O."/>
            <person name="Hibbett D.S."/>
            <person name="Nagy L.G."/>
        </authorList>
    </citation>
    <scope>NUCLEOTIDE SEQUENCE [LARGE SCALE GENOMIC DNA]</scope>
    <source>
        <strain evidence="2 3">FP101781</strain>
    </source>
</reference>
<feature type="region of interest" description="Disordered" evidence="1">
    <location>
        <begin position="86"/>
        <end position="126"/>
    </location>
</feature>
<evidence type="ECO:0000313" key="3">
    <source>
        <dbReference type="Proteomes" id="UP000298030"/>
    </source>
</evidence>
<proteinExistence type="predicted"/>
<accession>A0A4Y7U146</accession>
<dbReference type="AlphaFoldDB" id="A0A4Y7U146"/>
<comment type="caution">
    <text evidence="2">The sequence shown here is derived from an EMBL/GenBank/DDBJ whole genome shotgun (WGS) entry which is preliminary data.</text>
</comment>
<evidence type="ECO:0000313" key="2">
    <source>
        <dbReference type="EMBL" id="TEB39994.1"/>
    </source>
</evidence>
<name>A0A4Y7U146_COPMI</name>
<dbReference type="Proteomes" id="UP000298030">
    <property type="component" value="Unassembled WGS sequence"/>
</dbReference>
<dbReference type="Gene3D" id="1.25.40.180">
    <property type="match status" value="1"/>
</dbReference>
<organism evidence="2 3">
    <name type="scientific">Coprinellus micaceus</name>
    <name type="common">Glistening ink-cap mushroom</name>
    <name type="synonym">Coprinus micaceus</name>
    <dbReference type="NCBI Taxonomy" id="71717"/>
    <lineage>
        <taxon>Eukaryota</taxon>
        <taxon>Fungi</taxon>
        <taxon>Dikarya</taxon>
        <taxon>Basidiomycota</taxon>
        <taxon>Agaricomycotina</taxon>
        <taxon>Agaricomycetes</taxon>
        <taxon>Agaricomycetidae</taxon>
        <taxon>Agaricales</taxon>
        <taxon>Agaricineae</taxon>
        <taxon>Psathyrellaceae</taxon>
        <taxon>Coprinellus</taxon>
    </lineage>
</organism>
<dbReference type="OrthoDB" id="3071225at2759"/>
<evidence type="ECO:0000256" key="1">
    <source>
        <dbReference type="SAM" id="MobiDB-lite"/>
    </source>
</evidence>
<keyword evidence="3" id="KW-1185">Reference proteome</keyword>
<gene>
    <name evidence="2" type="ORF">FA13DRAFT_1769651</name>
</gene>
<sequence>MNTLYDSSEPAAMRRARSSSSASSSSSLCASSSSTSSSLSSLESYELQDIFNTVQNVLISNDKVWGPPPPRTSVVPLEFGVRPKRRSLSVEDKLNPQAAPFVPGKGQSQSKNDPPPPPSPTSQTNSFDAYYEAASPPQTHWSLYFEAGTSHDAIANDYICESNAVAAITSNAQWSDEELFFFASHFPGKVYSSTHSSEYPVAPFALSVYQAFEYTHGPMEAQRFLLALWQHSVNAFMNAWSKESLDPQTHAHIEGGLSGHVFASLYLAKFIGDLFNVGLLSKEHVKTCTSTLLEGPQSEEHIVALGHLIVQAGAELWMSPSDPMVLDAKEFEDFMQKFENAATYARGSFIEGNEHPAGYSTRWIGWVRDHFFSWEASVVDYSF</sequence>